<accession>A0A1M5Z7A8</accession>
<name>A0A1M5Z7A8_9FIRM</name>
<reference evidence="1 2" key="1">
    <citation type="submission" date="2016-11" db="EMBL/GenBank/DDBJ databases">
        <authorList>
            <person name="Jaros S."/>
            <person name="Januszkiewicz K."/>
            <person name="Wedrychowicz H."/>
        </authorList>
    </citation>
    <scope>NUCLEOTIDE SEQUENCE [LARGE SCALE GENOMIC DNA]</scope>
    <source>
        <strain evidence="1 2">DSM 13106</strain>
    </source>
</reference>
<dbReference type="OrthoDB" id="9795206at2"/>
<sequence>MEVILKQRMKDHVVEFWEKTQDEEIQKLLPFSISWWRRFPYNKFLHKYHFYNILLYNDYY</sequence>
<keyword evidence="2" id="KW-1185">Reference proteome</keyword>
<evidence type="ECO:0000313" key="1">
    <source>
        <dbReference type="EMBL" id="SHI20119.1"/>
    </source>
</evidence>
<gene>
    <name evidence="1" type="ORF">SAMN02745180_02816</name>
</gene>
<dbReference type="RefSeq" id="WP_072745411.1">
    <property type="nucleotide sequence ID" value="NZ_FQXR01000023.1"/>
</dbReference>
<dbReference type="Proteomes" id="UP000184389">
    <property type="component" value="Unassembled WGS sequence"/>
</dbReference>
<organism evidence="1 2">
    <name type="scientific">Sporanaerobacter acetigenes DSM 13106</name>
    <dbReference type="NCBI Taxonomy" id="1123281"/>
    <lineage>
        <taxon>Bacteria</taxon>
        <taxon>Bacillati</taxon>
        <taxon>Bacillota</taxon>
        <taxon>Tissierellia</taxon>
        <taxon>Tissierellales</taxon>
        <taxon>Sporanaerobacteraceae</taxon>
        <taxon>Sporanaerobacter</taxon>
    </lineage>
</organism>
<evidence type="ECO:0000313" key="2">
    <source>
        <dbReference type="Proteomes" id="UP000184389"/>
    </source>
</evidence>
<dbReference type="AlphaFoldDB" id="A0A1M5Z7A8"/>
<dbReference type="EMBL" id="FQXR01000023">
    <property type="protein sequence ID" value="SHI20119.1"/>
    <property type="molecule type" value="Genomic_DNA"/>
</dbReference>
<protein>
    <submittedName>
        <fullName evidence="1">Uncharacterized protein</fullName>
    </submittedName>
</protein>
<proteinExistence type="predicted"/>